<reference evidence="1 4" key="2">
    <citation type="submission" date="2024-01" db="EMBL/GenBank/DDBJ databases">
        <title>Active colonisers of the gastrointestinal tract of Atlantic salmon farmed in a warm water region.</title>
        <authorList>
            <person name="Bowman J.P."/>
        </authorList>
    </citation>
    <scope>NUCLEOTIDE SEQUENCE [LARGE SCALE GENOMIC DNA]</scope>
    <source>
        <strain evidence="1 4">S3MW1</strain>
    </source>
</reference>
<name>A0A1T4L5A2_9GAMM</name>
<keyword evidence="4" id="KW-1185">Reference proteome</keyword>
<evidence type="ECO:0000313" key="4">
    <source>
        <dbReference type="Proteomes" id="UP001306119"/>
    </source>
</evidence>
<dbReference type="Proteomes" id="UP001306119">
    <property type="component" value="Unassembled WGS sequence"/>
</dbReference>
<dbReference type="AlphaFoldDB" id="A0A1T4L5A2"/>
<evidence type="ECO:0000313" key="1">
    <source>
        <dbReference type="EMBL" id="MEC6831768.1"/>
    </source>
</evidence>
<accession>A0A1T4L5A2</accession>
<dbReference type="RefSeq" id="WP_080173100.1">
    <property type="nucleotide sequence ID" value="NZ_AP024854.1"/>
</dbReference>
<gene>
    <name evidence="2" type="ORF">CZ814_00300</name>
    <name evidence="1" type="ORF">VXS06_08290</name>
</gene>
<reference evidence="2 3" key="1">
    <citation type="submission" date="2017-02" db="EMBL/GenBank/DDBJ databases">
        <authorList>
            <person name="Peterson S.W."/>
        </authorList>
    </citation>
    <scope>NUCLEOTIDE SEQUENCE [LARGE SCALE GENOMIC DNA]</scope>
    <source>
        <strain evidence="2 3">CECT 9189</strain>
    </source>
</reference>
<sequence length="106" mass="12084">MNKLMTVLLILLALSGWISSGVFIYLSKINHDYAIKMAGENAFNIIEQSLKKSHSEDVILTKIKLWKQDGWTAQIGSIITLCQTDRQRFRQWVSADNLLKICEGTK</sequence>
<evidence type="ECO:0000313" key="3">
    <source>
        <dbReference type="Proteomes" id="UP000191116"/>
    </source>
</evidence>
<protein>
    <submittedName>
        <fullName evidence="2">Uncharacterized protein</fullName>
    </submittedName>
</protein>
<evidence type="ECO:0000313" key="2">
    <source>
        <dbReference type="EMBL" id="SJZ49731.1"/>
    </source>
</evidence>
<proteinExistence type="predicted"/>
<dbReference type="EMBL" id="JAYXUG010000004">
    <property type="protein sequence ID" value="MEC6831768.1"/>
    <property type="molecule type" value="Genomic_DNA"/>
</dbReference>
<dbReference type="EMBL" id="FUWP01000001">
    <property type="protein sequence ID" value="SJZ49731.1"/>
    <property type="molecule type" value="Genomic_DNA"/>
</dbReference>
<dbReference type="Proteomes" id="UP000191116">
    <property type="component" value="Unassembled WGS sequence"/>
</dbReference>
<organism evidence="2 3">
    <name type="scientific">Photobacterium toruni</name>
    <dbReference type="NCBI Taxonomy" id="1935446"/>
    <lineage>
        <taxon>Bacteria</taxon>
        <taxon>Pseudomonadati</taxon>
        <taxon>Pseudomonadota</taxon>
        <taxon>Gammaproteobacteria</taxon>
        <taxon>Vibrionales</taxon>
        <taxon>Vibrionaceae</taxon>
        <taxon>Photobacterium</taxon>
    </lineage>
</organism>
<dbReference type="OrthoDB" id="5827296at2"/>